<sequence>MGNCHHCHHPHFHSSCWILCHEREGCGCKCGCGGGKPCEKCPVLMAKLVVVGFDPCSEEDCMFIHRLVKEEGGNADKAVIVYAKWKSGFNSKWRYKN</sequence>
<reference evidence="1" key="1">
    <citation type="submission" date="2022-07" db="EMBL/GenBank/DDBJ databases">
        <title>Phylogenomic reconstructions and comparative analyses of Kickxellomycotina fungi.</title>
        <authorList>
            <person name="Reynolds N.K."/>
            <person name="Stajich J.E."/>
            <person name="Barry K."/>
            <person name="Grigoriev I.V."/>
            <person name="Crous P."/>
            <person name="Smith M.E."/>
        </authorList>
    </citation>
    <scope>NUCLEOTIDE SEQUENCE</scope>
    <source>
        <strain evidence="1">NRRL 5244</strain>
    </source>
</reference>
<accession>A0ACC1J4X1</accession>
<dbReference type="EMBL" id="JANBPW010003369">
    <property type="protein sequence ID" value="KAJ1937864.1"/>
    <property type="molecule type" value="Genomic_DNA"/>
</dbReference>
<protein>
    <submittedName>
        <fullName evidence="1">Uncharacterized protein</fullName>
    </submittedName>
</protein>
<evidence type="ECO:0000313" key="1">
    <source>
        <dbReference type="EMBL" id="KAJ1937864.1"/>
    </source>
</evidence>
<keyword evidence="2" id="KW-1185">Reference proteome</keyword>
<dbReference type="Proteomes" id="UP001150603">
    <property type="component" value="Unassembled WGS sequence"/>
</dbReference>
<proteinExistence type="predicted"/>
<gene>
    <name evidence="1" type="ORF">FBU59_004626</name>
</gene>
<comment type="caution">
    <text evidence="1">The sequence shown here is derived from an EMBL/GenBank/DDBJ whole genome shotgun (WGS) entry which is preliminary data.</text>
</comment>
<evidence type="ECO:0000313" key="2">
    <source>
        <dbReference type="Proteomes" id="UP001150603"/>
    </source>
</evidence>
<name>A0ACC1J4X1_9FUNG</name>
<organism evidence="1 2">
    <name type="scientific">Linderina macrospora</name>
    <dbReference type="NCBI Taxonomy" id="4868"/>
    <lineage>
        <taxon>Eukaryota</taxon>
        <taxon>Fungi</taxon>
        <taxon>Fungi incertae sedis</taxon>
        <taxon>Zoopagomycota</taxon>
        <taxon>Kickxellomycotina</taxon>
        <taxon>Kickxellomycetes</taxon>
        <taxon>Kickxellales</taxon>
        <taxon>Kickxellaceae</taxon>
        <taxon>Linderina</taxon>
    </lineage>
</organism>